<feature type="domain" description="PAS" evidence="10">
    <location>
        <begin position="547"/>
        <end position="593"/>
    </location>
</feature>
<evidence type="ECO:0000259" key="10">
    <source>
        <dbReference type="PROSITE" id="PS50112"/>
    </source>
</evidence>
<dbReference type="Gene3D" id="3.30.565.10">
    <property type="entry name" value="Histidine kinase-like ATPase, C-terminal domain"/>
    <property type="match status" value="1"/>
</dbReference>
<keyword evidence="4" id="KW-0808">Transferase</keyword>
<keyword evidence="5" id="KW-0547">Nucleotide-binding</keyword>
<dbReference type="InterPro" id="IPR005467">
    <property type="entry name" value="His_kinase_dom"/>
</dbReference>
<feature type="domain" description="Histidine kinase" evidence="9">
    <location>
        <begin position="683"/>
        <end position="889"/>
    </location>
</feature>
<dbReference type="Gene3D" id="3.30.450.40">
    <property type="match status" value="2"/>
</dbReference>
<dbReference type="Gene3D" id="3.30.450.20">
    <property type="entry name" value="PAS domain"/>
    <property type="match status" value="1"/>
</dbReference>
<evidence type="ECO:0000256" key="2">
    <source>
        <dbReference type="ARBA" id="ARBA00012438"/>
    </source>
</evidence>
<dbReference type="InterPro" id="IPR036890">
    <property type="entry name" value="HATPase_C_sf"/>
</dbReference>
<dbReference type="SUPFAM" id="SSF47384">
    <property type="entry name" value="Homodimeric domain of signal transducing histidine kinase"/>
    <property type="match status" value="1"/>
</dbReference>
<sequence>MKRSSFEISADELIKRILWRISSEVSSDASLFILEKYRDVFKEVDPREGLSRTGREIKLSGNDFLRKRTENIIDEKNVIVSSHLGEREERVKLVCLSYSNEPLGLLLLSASSEVNDSLKAWIKELELALYYSLKRSTEEEGYRRLKLVSRLTSVLETETHSEELIYKSLEIAREMLRVRWIFFLEKFETRFLLRAAIGEGTNPLRGIEIKISEEQLDLLSQERLFVSAKKSVISSLIFREEISVGSFITIPLTVEGTILGLIIAADREEIEGEFRAYKHLDKEDLKMLDDISRRMAVAISKIKLTSRLELEVRKLKQLGKKHEELISEQKEQLFKLSVLHKITDAMKRSFDRERVVRILLLGATDTSGLKFDRATFFRVDAVRSLLVSETRVTSGRRDSRHDKSVYSDLSRYLQDLSLEPYDSDDNRLVGSIPYPGNLILERVVLRKKMVHVTPEMLRLRVDELALMNRIIGTDEYLIAPIAGEEDVLGVLVVDNNDSGKKISNADMEILGLLADSTGVALELTENYKRILQMAESLEKERNLSNYYRKFVSSILQSLESAIIVCSVEGEITELNRTAEFLLDLSREELIGKSIESIRTKLGSIIDLLSDAIRIGETITLTDQHFDAFGEKHFDVRITPLREEKRKRLSGVILSLDDITRRRKLEQELKSREKLAALGEMSAKVAHEIRNPITIIGGFVKRILASSDREKTEEYARILMDELQRLDGIVGEVLEISRRKSKPSEEKFDLVSVTREILAGFEEKASIENVKLVLYAKEDRIEYYGDKDRIKQVIINLVQNAIEASDKGGQVLITLERKIDCVSFSVMNGGKTIPEETLKRIFEPFFTTKTLGTGLGLSICKKIVEEHGGEIHASSGMEGTVFTFTLPTKKFGRFELEKDTDS</sequence>
<dbReference type="EC" id="2.7.13.3" evidence="2"/>
<dbReference type="PRINTS" id="PR00344">
    <property type="entry name" value="BCTRLSENSOR"/>
</dbReference>
<evidence type="ECO:0000256" key="8">
    <source>
        <dbReference type="ARBA" id="ARBA00023012"/>
    </source>
</evidence>
<reference evidence="11 12" key="1">
    <citation type="journal article" date="2018" name="Nat. Biotechnol.">
        <title>A standardized bacterial taxonomy based on genome phylogeny substantially revises the tree of life.</title>
        <authorList>
            <person name="Parks D.H."/>
            <person name="Chuvochina M."/>
            <person name="Waite D.W."/>
            <person name="Rinke C."/>
            <person name="Skarshewski A."/>
            <person name="Chaumeil P.A."/>
            <person name="Hugenholtz P."/>
        </authorList>
    </citation>
    <scope>NUCLEOTIDE SEQUENCE [LARGE SCALE GENOMIC DNA]</scope>
    <source>
        <strain evidence="11">UBA9905</strain>
    </source>
</reference>
<dbReference type="InterPro" id="IPR000014">
    <property type="entry name" value="PAS"/>
</dbReference>
<evidence type="ECO:0000259" key="9">
    <source>
        <dbReference type="PROSITE" id="PS50109"/>
    </source>
</evidence>
<comment type="caution">
    <text evidence="11">The sequence shown here is derived from an EMBL/GenBank/DDBJ whole genome shotgun (WGS) entry which is preliminary data.</text>
</comment>
<keyword evidence="6 11" id="KW-0418">Kinase</keyword>
<dbReference type="Proteomes" id="UP000264215">
    <property type="component" value="Unassembled WGS sequence"/>
</dbReference>
<dbReference type="Pfam" id="PF00512">
    <property type="entry name" value="HisKA"/>
    <property type="match status" value="1"/>
</dbReference>
<dbReference type="SUPFAM" id="SSF55781">
    <property type="entry name" value="GAF domain-like"/>
    <property type="match status" value="2"/>
</dbReference>
<dbReference type="SMART" id="SM00065">
    <property type="entry name" value="GAF"/>
    <property type="match status" value="1"/>
</dbReference>
<accession>A0A3D3TM14</accession>
<dbReference type="InterPro" id="IPR004358">
    <property type="entry name" value="Sig_transdc_His_kin-like_C"/>
</dbReference>
<dbReference type="Gene3D" id="1.10.287.130">
    <property type="match status" value="1"/>
</dbReference>
<dbReference type="InterPro" id="IPR035965">
    <property type="entry name" value="PAS-like_dom_sf"/>
</dbReference>
<keyword evidence="7" id="KW-0067">ATP-binding</keyword>
<dbReference type="CDD" id="cd00130">
    <property type="entry name" value="PAS"/>
    <property type="match status" value="1"/>
</dbReference>
<name>A0A3D3TM14_9BACT</name>
<dbReference type="GO" id="GO:0005524">
    <property type="term" value="F:ATP binding"/>
    <property type="evidence" value="ECO:0007669"/>
    <property type="project" value="UniProtKB-KW"/>
</dbReference>
<dbReference type="Pfam" id="PF01590">
    <property type="entry name" value="GAF"/>
    <property type="match status" value="1"/>
</dbReference>
<evidence type="ECO:0000256" key="7">
    <source>
        <dbReference type="ARBA" id="ARBA00022840"/>
    </source>
</evidence>
<dbReference type="InterPro" id="IPR013656">
    <property type="entry name" value="PAS_4"/>
</dbReference>
<dbReference type="SMART" id="SM00387">
    <property type="entry name" value="HATPase_c"/>
    <property type="match status" value="1"/>
</dbReference>
<comment type="catalytic activity">
    <reaction evidence="1">
        <text>ATP + protein L-histidine = ADP + protein N-phospho-L-histidine.</text>
        <dbReference type="EC" id="2.7.13.3"/>
    </reaction>
</comment>
<evidence type="ECO:0000256" key="4">
    <source>
        <dbReference type="ARBA" id="ARBA00022679"/>
    </source>
</evidence>
<dbReference type="Pfam" id="PF08448">
    <property type="entry name" value="PAS_4"/>
    <property type="match status" value="1"/>
</dbReference>
<dbReference type="NCBIfam" id="TIGR00229">
    <property type="entry name" value="sensory_box"/>
    <property type="match status" value="1"/>
</dbReference>
<keyword evidence="3" id="KW-0597">Phosphoprotein</keyword>
<dbReference type="SUPFAM" id="SSF55785">
    <property type="entry name" value="PYP-like sensor domain (PAS domain)"/>
    <property type="match status" value="1"/>
</dbReference>
<dbReference type="Pfam" id="PF02518">
    <property type="entry name" value="HATPase_c"/>
    <property type="match status" value="1"/>
</dbReference>
<evidence type="ECO:0000256" key="3">
    <source>
        <dbReference type="ARBA" id="ARBA00022553"/>
    </source>
</evidence>
<organism evidence="11 12">
    <name type="scientific">Mesotoga infera</name>
    <dbReference type="NCBI Taxonomy" id="1236046"/>
    <lineage>
        <taxon>Bacteria</taxon>
        <taxon>Thermotogati</taxon>
        <taxon>Thermotogota</taxon>
        <taxon>Thermotogae</taxon>
        <taxon>Kosmotogales</taxon>
        <taxon>Kosmotogaceae</taxon>
        <taxon>Mesotoga</taxon>
    </lineage>
</organism>
<dbReference type="PANTHER" id="PTHR43065:SF10">
    <property type="entry name" value="PEROXIDE STRESS-ACTIVATED HISTIDINE KINASE MAK3"/>
    <property type="match status" value="1"/>
</dbReference>
<dbReference type="CDD" id="cd00075">
    <property type="entry name" value="HATPase"/>
    <property type="match status" value="1"/>
</dbReference>
<evidence type="ECO:0000313" key="11">
    <source>
        <dbReference type="EMBL" id="HCO70076.1"/>
    </source>
</evidence>
<gene>
    <name evidence="11" type="ORF">DIT26_05780</name>
</gene>
<dbReference type="PROSITE" id="PS50112">
    <property type="entry name" value="PAS"/>
    <property type="match status" value="1"/>
</dbReference>
<evidence type="ECO:0000256" key="5">
    <source>
        <dbReference type="ARBA" id="ARBA00022741"/>
    </source>
</evidence>
<dbReference type="InterPro" id="IPR003018">
    <property type="entry name" value="GAF"/>
</dbReference>
<dbReference type="InterPro" id="IPR029016">
    <property type="entry name" value="GAF-like_dom_sf"/>
</dbReference>
<dbReference type="SUPFAM" id="SSF55874">
    <property type="entry name" value="ATPase domain of HSP90 chaperone/DNA topoisomerase II/histidine kinase"/>
    <property type="match status" value="1"/>
</dbReference>
<dbReference type="AlphaFoldDB" id="A0A3D3TM14"/>
<proteinExistence type="predicted"/>
<evidence type="ECO:0000256" key="1">
    <source>
        <dbReference type="ARBA" id="ARBA00000085"/>
    </source>
</evidence>
<dbReference type="SMART" id="SM00388">
    <property type="entry name" value="HisKA"/>
    <property type="match status" value="1"/>
</dbReference>
<dbReference type="CDD" id="cd00082">
    <property type="entry name" value="HisKA"/>
    <property type="match status" value="1"/>
</dbReference>
<dbReference type="InterPro" id="IPR003661">
    <property type="entry name" value="HisK_dim/P_dom"/>
</dbReference>
<dbReference type="PROSITE" id="PS50109">
    <property type="entry name" value="HIS_KIN"/>
    <property type="match status" value="1"/>
</dbReference>
<keyword evidence="8" id="KW-0902">Two-component regulatory system</keyword>
<dbReference type="PANTHER" id="PTHR43065">
    <property type="entry name" value="SENSOR HISTIDINE KINASE"/>
    <property type="match status" value="1"/>
</dbReference>
<dbReference type="InterPro" id="IPR036097">
    <property type="entry name" value="HisK_dim/P_sf"/>
</dbReference>
<protein>
    <recommendedName>
        <fullName evidence="2">histidine kinase</fullName>
        <ecNumber evidence="2">2.7.13.3</ecNumber>
    </recommendedName>
</protein>
<dbReference type="InterPro" id="IPR003594">
    <property type="entry name" value="HATPase_dom"/>
</dbReference>
<dbReference type="EMBL" id="DQBS01000133">
    <property type="protein sequence ID" value="HCO70076.1"/>
    <property type="molecule type" value="Genomic_DNA"/>
</dbReference>
<dbReference type="GO" id="GO:0000155">
    <property type="term" value="F:phosphorelay sensor kinase activity"/>
    <property type="evidence" value="ECO:0007669"/>
    <property type="project" value="InterPro"/>
</dbReference>
<evidence type="ECO:0000313" key="12">
    <source>
        <dbReference type="Proteomes" id="UP000264215"/>
    </source>
</evidence>
<evidence type="ECO:0000256" key="6">
    <source>
        <dbReference type="ARBA" id="ARBA00022777"/>
    </source>
</evidence>